<dbReference type="RefSeq" id="XP_023628229.1">
    <property type="nucleotide sequence ID" value="XM_023772461.1"/>
</dbReference>
<reference evidence="2 3" key="1">
    <citation type="submission" date="2016-03" db="EMBL/GenBank/DDBJ databases">
        <authorList>
            <person name="Ploux O."/>
        </authorList>
    </citation>
    <scope>NUCLEOTIDE SEQUENCE [LARGE SCALE GENOMIC DNA]</scope>
    <source>
        <strain evidence="2 3">URUG2</strain>
    </source>
</reference>
<dbReference type="GeneID" id="35602322"/>
<dbReference type="Pfam" id="PF06985">
    <property type="entry name" value="HET"/>
    <property type="match status" value="1"/>
</dbReference>
<sequence length="534" mass="61416">MWLLNSHSLELEHFEDETQKYGRYAILSHVWLAKDVEVSFQDLRPGGKVAYDKAGWAKIEQTCRRARADKLDHCWIDTCCIDKTSSAELSEAINSMYRWYYQAKVCYAYLADVPEVSLCDSIWFTRGWTLQELIAPGYIEFYNKDWELMGSKISMLKELAEITRICDEVLRDREALQSISVAARMAWASDRSTTRIEDRAYSLMGIFDVNLPMLYGEGEKAFARLQEEIIRTSTDHSIIVWQAWQESHLAMLMSPSPYGFRRAHNIVSWSNPIDEAFQLANKGLRISLPAVRTAKNPELLTAILNCRYSDNTGAQIAVILRELPHQRTIPAREVTSTVCELTALKTETGGLSTLRNLERRHLPSATWQKLLILKEKPRQQREDPGSAWTQKIKISNTVSQLRLMEVWPPEAYDSREGSVTFVSEHERGYMIFGERDGKKKFISLAFGQELKSGRAEPRICLARYASLPDVASVFRSLESSRRVKIEFKKGLSELLAEVEKRLDSNGDLEWSISLRLEHYSDHLRSHLKQLVHRS</sequence>
<keyword evidence="3" id="KW-1185">Reference proteome</keyword>
<dbReference type="PANTHER" id="PTHR10622:SF10">
    <property type="entry name" value="HET DOMAIN-CONTAINING PROTEIN"/>
    <property type="match status" value="1"/>
</dbReference>
<protein>
    <recommendedName>
        <fullName evidence="1">Heterokaryon incompatibility domain-containing protein</fullName>
    </recommendedName>
</protein>
<accession>A0A2D3V7B8</accession>
<dbReference type="STRING" id="112498.A0A2D3V7B8"/>
<dbReference type="AlphaFoldDB" id="A0A2D3V7B8"/>
<dbReference type="InterPro" id="IPR010730">
    <property type="entry name" value="HET"/>
</dbReference>
<dbReference type="OrthoDB" id="20872at2759"/>
<evidence type="ECO:0000313" key="3">
    <source>
        <dbReference type="Proteomes" id="UP000225277"/>
    </source>
</evidence>
<evidence type="ECO:0000313" key="2">
    <source>
        <dbReference type="EMBL" id="CZT21340.1"/>
    </source>
</evidence>
<evidence type="ECO:0000259" key="1">
    <source>
        <dbReference type="Pfam" id="PF06985"/>
    </source>
</evidence>
<feature type="domain" description="Heterokaryon incompatibility" evidence="1">
    <location>
        <begin position="24"/>
        <end position="112"/>
    </location>
</feature>
<organism evidence="2 3">
    <name type="scientific">Ramularia collo-cygni</name>
    <dbReference type="NCBI Taxonomy" id="112498"/>
    <lineage>
        <taxon>Eukaryota</taxon>
        <taxon>Fungi</taxon>
        <taxon>Dikarya</taxon>
        <taxon>Ascomycota</taxon>
        <taxon>Pezizomycotina</taxon>
        <taxon>Dothideomycetes</taxon>
        <taxon>Dothideomycetidae</taxon>
        <taxon>Mycosphaerellales</taxon>
        <taxon>Mycosphaerellaceae</taxon>
        <taxon>Ramularia</taxon>
    </lineage>
</organism>
<gene>
    <name evidence="2" type="ORF">RCC_07203</name>
</gene>
<proteinExistence type="predicted"/>
<dbReference type="EMBL" id="FJUY01000011">
    <property type="protein sequence ID" value="CZT21340.1"/>
    <property type="molecule type" value="Genomic_DNA"/>
</dbReference>
<name>A0A2D3V7B8_9PEZI</name>
<dbReference type="Proteomes" id="UP000225277">
    <property type="component" value="Unassembled WGS sequence"/>
</dbReference>
<dbReference type="PANTHER" id="PTHR10622">
    <property type="entry name" value="HET DOMAIN-CONTAINING PROTEIN"/>
    <property type="match status" value="1"/>
</dbReference>